<organism evidence="2 3">
    <name type="scientific">Candidatus Yonathbacteria bacterium RIFCSPHIGHO2_01_FULL_51_10</name>
    <dbReference type="NCBI Taxonomy" id="1802723"/>
    <lineage>
        <taxon>Bacteria</taxon>
        <taxon>Candidatus Yonathiibacteriota</taxon>
    </lineage>
</organism>
<evidence type="ECO:0000313" key="3">
    <source>
        <dbReference type="Proteomes" id="UP000176997"/>
    </source>
</evidence>
<dbReference type="Pfam" id="PF26449">
    <property type="entry name" value="DUF8128"/>
    <property type="match status" value="1"/>
</dbReference>
<evidence type="ECO:0000313" key="2">
    <source>
        <dbReference type="EMBL" id="OHA80765.1"/>
    </source>
</evidence>
<dbReference type="CDD" id="cd01127">
    <property type="entry name" value="TrwB_TraG_TraD_VirD4"/>
    <property type="match status" value="1"/>
</dbReference>
<dbReference type="Proteomes" id="UP000176997">
    <property type="component" value="Unassembled WGS sequence"/>
</dbReference>
<comment type="caution">
    <text evidence="2">The sequence shown here is derived from an EMBL/GenBank/DDBJ whole genome shotgun (WGS) entry which is preliminary data.</text>
</comment>
<dbReference type="Gene3D" id="3.40.50.300">
    <property type="entry name" value="P-loop containing nucleotide triphosphate hydrolases"/>
    <property type="match status" value="2"/>
</dbReference>
<name>A0A1G2S6P9_9BACT</name>
<dbReference type="InterPro" id="IPR027417">
    <property type="entry name" value="P-loop_NTPase"/>
</dbReference>
<dbReference type="STRING" id="1802723.A2675_01295"/>
<dbReference type="EMBL" id="MHUS01000018">
    <property type="protein sequence ID" value="OHA80765.1"/>
    <property type="molecule type" value="Genomic_DNA"/>
</dbReference>
<proteinExistence type="predicted"/>
<gene>
    <name evidence="2" type="ORF">A2675_01295</name>
</gene>
<feature type="domain" description="DUF8128" evidence="1">
    <location>
        <begin position="182"/>
        <end position="488"/>
    </location>
</feature>
<dbReference type="PANTHER" id="PTHR30121">
    <property type="entry name" value="UNCHARACTERIZED PROTEIN YJGR-RELATED"/>
    <property type="match status" value="1"/>
</dbReference>
<dbReference type="AlphaFoldDB" id="A0A1G2S6P9"/>
<dbReference type="InterPro" id="IPR051162">
    <property type="entry name" value="T4SS_component"/>
</dbReference>
<protein>
    <recommendedName>
        <fullName evidence="1">DUF8128 domain-containing protein</fullName>
    </recommendedName>
</protein>
<reference evidence="2 3" key="1">
    <citation type="journal article" date="2016" name="Nat. Commun.">
        <title>Thousands of microbial genomes shed light on interconnected biogeochemical processes in an aquifer system.</title>
        <authorList>
            <person name="Anantharaman K."/>
            <person name="Brown C.T."/>
            <person name="Hug L.A."/>
            <person name="Sharon I."/>
            <person name="Castelle C.J."/>
            <person name="Probst A.J."/>
            <person name="Thomas B.C."/>
            <person name="Singh A."/>
            <person name="Wilkins M.J."/>
            <person name="Karaoz U."/>
            <person name="Brodie E.L."/>
            <person name="Williams K.H."/>
            <person name="Hubbard S.S."/>
            <person name="Banfield J.F."/>
        </authorList>
    </citation>
    <scope>NUCLEOTIDE SEQUENCE [LARGE SCALE GENOMIC DNA]</scope>
</reference>
<evidence type="ECO:0000259" key="1">
    <source>
        <dbReference type="Pfam" id="PF26449"/>
    </source>
</evidence>
<dbReference type="SUPFAM" id="SSF52540">
    <property type="entry name" value="P-loop containing nucleoside triphosphate hydrolases"/>
    <property type="match status" value="1"/>
</dbReference>
<dbReference type="InterPro" id="IPR058441">
    <property type="entry name" value="DUF8128"/>
</dbReference>
<dbReference type="PANTHER" id="PTHR30121:SF11">
    <property type="entry name" value="AAA+ ATPASE DOMAIN-CONTAINING PROTEIN"/>
    <property type="match status" value="1"/>
</dbReference>
<sequence>MNLPFGNKKEDAAWRKESVPQFKNPEEEIAYLRAKVAEREQALGIPENAAHPERERVIREELSSYQKAPHEVVAPDYRLKADEIEREVLHISGEHEEQIDQLIEVMNTKGLKNALVVIEHTGNVHVEDDFHRFLVQYLAAGMPIPGLEAGGRIFKALQMKLYEVTLPQAGEEAKERTFAELVARMEQFYSGMLSLSYGAQKDSSANVFTLEIAQSNYSEEVIFYASVPASKGDLFEKHIRAVYPDADLREHKEDYNPFSDGGVTIAGSAKFVHEDILPIKTYDTFQHDPLQVLLSAFAKMKNEGEGAAVQFVFSPSPEAHMHEYRRALERLRKGQKLSVALRSEVMDVAHELKDVAKSMFWGGKTEKQHAEGKEKKEETKEINQKLVEAVERKLSTPIIDTNIRVIASAGDEARAHAIASEVESAFQQFSDPLGNGIKFTNVEGAQKAKFLRDFIFRAHTEGDNMELSLKELTTLFHFPVTRLDAPQLKQAASGKSAPAPVDIASAGVVLGVNRYQGHETTVHMTREDRMRHFYVIGQTGTGKTTILKNMIVQDIKNGDGVCFIDPHGNDIDDILANIPRERIDDVIYFDPAATARPMGLNMLEYDERYPEQKIFVVNELLAIFNKLFDMKTAGGPAFEQYFRNSALLVMDDPASGNTLLEIGRVLSDKAFRDLKLSRCKNPIIKQFWDNAEKTTGDQGLANYVPYVTNKFDVFISNDVMRPIIAQERSAFNFRDIMDSKKIFLVNLSKGRLGDINSSLIGLILVGKILMAALSRVDAISRGEKPADFYLYVDEFQNVTTDSIATILSEARKYRLSLNVAHQYIKQLEEGIKNAVFGNVGSMAVFRVGTEDAEFLQEQFKPVFTAQDIIKEENWNAYIKMLVNGVPSRPFNIATLPPPQGNRAIVEKIKELSALTYGRPREEVETEVMRKYQMK</sequence>
<accession>A0A1G2S6P9</accession>